<dbReference type="InterPro" id="IPR012338">
    <property type="entry name" value="Beta-lactam/transpept-like"/>
</dbReference>
<comment type="similarity">
    <text evidence="1 9">Belongs to the peptidase S11 family.</text>
</comment>
<keyword evidence="10" id="KW-0812">Transmembrane</keyword>
<evidence type="ECO:0000256" key="8">
    <source>
        <dbReference type="PIRSR" id="PIRSR618044-2"/>
    </source>
</evidence>
<gene>
    <name evidence="12" type="ORF">UT16_C0001G0021</name>
</gene>
<proteinExistence type="inferred from homology"/>
<evidence type="ECO:0000313" key="12">
    <source>
        <dbReference type="EMBL" id="KKQ92955.1"/>
    </source>
</evidence>
<evidence type="ECO:0000256" key="7">
    <source>
        <dbReference type="PIRSR" id="PIRSR618044-1"/>
    </source>
</evidence>
<reference evidence="12 13" key="1">
    <citation type="journal article" date="2015" name="Nature">
        <title>rRNA introns, odd ribosomes, and small enigmatic genomes across a large radiation of phyla.</title>
        <authorList>
            <person name="Brown C.T."/>
            <person name="Hug L.A."/>
            <person name="Thomas B.C."/>
            <person name="Sharon I."/>
            <person name="Castelle C.J."/>
            <person name="Singh A."/>
            <person name="Wilkins M.J."/>
            <person name="Williams K.H."/>
            <person name="Banfield J.F."/>
        </authorList>
    </citation>
    <scope>NUCLEOTIDE SEQUENCE [LARGE SCALE GENOMIC DNA]</scope>
</reference>
<dbReference type="PANTHER" id="PTHR21581">
    <property type="entry name" value="D-ALANYL-D-ALANINE CARBOXYPEPTIDASE"/>
    <property type="match status" value="1"/>
</dbReference>
<dbReference type="Gene3D" id="3.40.710.10">
    <property type="entry name" value="DD-peptidase/beta-lactamase superfamily"/>
    <property type="match status" value="1"/>
</dbReference>
<evidence type="ECO:0000256" key="3">
    <source>
        <dbReference type="ARBA" id="ARBA00022801"/>
    </source>
</evidence>
<dbReference type="InterPro" id="IPR018044">
    <property type="entry name" value="Peptidase_S11"/>
</dbReference>
<evidence type="ECO:0000256" key="1">
    <source>
        <dbReference type="ARBA" id="ARBA00007164"/>
    </source>
</evidence>
<evidence type="ECO:0000256" key="9">
    <source>
        <dbReference type="RuleBase" id="RU004016"/>
    </source>
</evidence>
<keyword evidence="2" id="KW-0732">Signal</keyword>
<dbReference type="PATRIC" id="fig|1618611.3.peg.23"/>
<evidence type="ECO:0000256" key="2">
    <source>
        <dbReference type="ARBA" id="ARBA00022729"/>
    </source>
</evidence>
<keyword evidence="6" id="KW-0961">Cell wall biogenesis/degradation</keyword>
<organism evidence="12 13">
    <name type="scientific">Candidatus Azambacteria bacterium GW2011_GWA2_39_10</name>
    <dbReference type="NCBI Taxonomy" id="1618611"/>
    <lineage>
        <taxon>Bacteria</taxon>
        <taxon>Candidatus Azamiibacteriota</taxon>
    </lineage>
</organism>
<keyword evidence="5" id="KW-0573">Peptidoglycan synthesis</keyword>
<feature type="transmembrane region" description="Helical" evidence="10">
    <location>
        <begin position="7"/>
        <end position="25"/>
    </location>
</feature>
<keyword evidence="3" id="KW-0378">Hydrolase</keyword>
<evidence type="ECO:0000256" key="5">
    <source>
        <dbReference type="ARBA" id="ARBA00022984"/>
    </source>
</evidence>
<evidence type="ECO:0000259" key="11">
    <source>
        <dbReference type="Pfam" id="PF00768"/>
    </source>
</evidence>
<keyword evidence="10" id="KW-1133">Transmembrane helix</keyword>
<evidence type="ECO:0000256" key="10">
    <source>
        <dbReference type="SAM" id="Phobius"/>
    </source>
</evidence>
<feature type="active site" description="Proton acceptor" evidence="7">
    <location>
        <position position="112"/>
    </location>
</feature>
<feature type="binding site" evidence="8">
    <location>
        <position position="268"/>
    </location>
    <ligand>
        <name>substrate</name>
    </ligand>
</feature>
<accession>A0A0G0LY62</accession>
<dbReference type="AlphaFoldDB" id="A0A0G0LY62"/>
<dbReference type="GO" id="GO:0006508">
    <property type="term" value="P:proteolysis"/>
    <property type="evidence" value="ECO:0007669"/>
    <property type="project" value="InterPro"/>
</dbReference>
<name>A0A0G0LY62_9BACT</name>
<keyword evidence="4" id="KW-0133">Cell shape</keyword>
<dbReference type="Pfam" id="PF00768">
    <property type="entry name" value="Peptidase_S11"/>
    <property type="match status" value="1"/>
</dbReference>
<evidence type="ECO:0000313" key="13">
    <source>
        <dbReference type="Proteomes" id="UP000034706"/>
    </source>
</evidence>
<feature type="active site" description="Acyl-ester intermediate" evidence="7">
    <location>
        <position position="109"/>
    </location>
</feature>
<evidence type="ECO:0000256" key="4">
    <source>
        <dbReference type="ARBA" id="ARBA00022960"/>
    </source>
</evidence>
<feature type="domain" description="Peptidase S11 D-alanyl-D-alanine carboxypeptidase A N-terminal" evidence="11">
    <location>
        <begin position="77"/>
        <end position="301"/>
    </location>
</feature>
<dbReference type="SUPFAM" id="SSF56601">
    <property type="entry name" value="beta-lactamase/transpeptidase-like"/>
    <property type="match status" value="1"/>
</dbReference>
<dbReference type="PANTHER" id="PTHR21581:SF6">
    <property type="entry name" value="TRAFFICKING PROTEIN PARTICLE COMPLEX SUBUNIT 12"/>
    <property type="match status" value="1"/>
</dbReference>
<dbReference type="GO" id="GO:0009252">
    <property type="term" value="P:peptidoglycan biosynthetic process"/>
    <property type="evidence" value="ECO:0007669"/>
    <property type="project" value="UniProtKB-KW"/>
</dbReference>
<keyword evidence="10" id="KW-0472">Membrane</keyword>
<dbReference type="InterPro" id="IPR001967">
    <property type="entry name" value="Peptidase_S11_N"/>
</dbReference>
<protein>
    <recommendedName>
        <fullName evidence="11">Peptidase S11 D-alanyl-D-alanine carboxypeptidase A N-terminal domain-containing protein</fullName>
    </recommendedName>
</protein>
<evidence type="ECO:0000256" key="6">
    <source>
        <dbReference type="ARBA" id="ARBA00023316"/>
    </source>
</evidence>
<dbReference type="GO" id="GO:0071555">
    <property type="term" value="P:cell wall organization"/>
    <property type="evidence" value="ECO:0007669"/>
    <property type="project" value="UniProtKB-KW"/>
</dbReference>
<comment type="caution">
    <text evidence="12">The sequence shown here is derived from an EMBL/GenBank/DDBJ whole genome shotgun (WGS) entry which is preliminary data.</text>
</comment>
<dbReference type="EMBL" id="LBVT01000001">
    <property type="protein sequence ID" value="KKQ92955.1"/>
    <property type="molecule type" value="Genomic_DNA"/>
</dbReference>
<dbReference type="Proteomes" id="UP000034706">
    <property type="component" value="Unassembled WGS sequence"/>
</dbReference>
<dbReference type="GO" id="GO:0009002">
    <property type="term" value="F:serine-type D-Ala-D-Ala carboxypeptidase activity"/>
    <property type="evidence" value="ECO:0007669"/>
    <property type="project" value="InterPro"/>
</dbReference>
<sequence>MDNNRKFYLKMSVLLFAALFIWYFSSPKEKNIILDPEAEQRPMKVTPTALSNFVPPTIVVLNNSENTLPRRNWSTPALEINAEAALAMRADGERIYYNKNIEERRPVASLTKLMTAIIVLENYNSEEIIKVPLAAVKREGSRGDLRPLEEITVRSLLNMMLIDSSNDAAMALADKNSDFVFLMNKKAEELGLLNTHFTNPDGLDEDDNYSTAVDIAKIFSYLTSNYLSAFDILKTENMVVYSANGKIAHRLKNTNALLGFISEIRAGKTGYTDKAGGSLILFISGFHFGDKNNIITIVLGSPNRFDESEKLIRWLKEAYIWN</sequence>
<dbReference type="PRINTS" id="PR00725">
    <property type="entry name" value="DADACBPTASE1"/>
</dbReference>
<dbReference type="GO" id="GO:0008360">
    <property type="term" value="P:regulation of cell shape"/>
    <property type="evidence" value="ECO:0007669"/>
    <property type="project" value="UniProtKB-KW"/>
</dbReference>
<feature type="active site" evidence="7">
    <location>
        <position position="164"/>
    </location>
</feature>